<accession>A0AAW0Q4X2</accession>
<evidence type="ECO:0000313" key="2">
    <source>
        <dbReference type="EMBL" id="KAK8092859.1"/>
    </source>
</evidence>
<organism evidence="2 3">
    <name type="scientific">Apiospora kogelbergensis</name>
    <dbReference type="NCBI Taxonomy" id="1337665"/>
    <lineage>
        <taxon>Eukaryota</taxon>
        <taxon>Fungi</taxon>
        <taxon>Dikarya</taxon>
        <taxon>Ascomycota</taxon>
        <taxon>Pezizomycotina</taxon>
        <taxon>Sordariomycetes</taxon>
        <taxon>Xylariomycetidae</taxon>
        <taxon>Amphisphaeriales</taxon>
        <taxon>Apiosporaceae</taxon>
        <taxon>Apiospora</taxon>
    </lineage>
</organism>
<gene>
    <name evidence="2" type="ORF">PG999_014446</name>
</gene>
<evidence type="ECO:0000256" key="1">
    <source>
        <dbReference type="SAM" id="MobiDB-lite"/>
    </source>
</evidence>
<feature type="compositionally biased region" description="Polar residues" evidence="1">
    <location>
        <begin position="97"/>
        <end position="110"/>
    </location>
</feature>
<reference evidence="2 3" key="1">
    <citation type="submission" date="2023-01" db="EMBL/GenBank/DDBJ databases">
        <title>Analysis of 21 Apiospora genomes using comparative genomics revels a genus with tremendous synthesis potential of carbohydrate active enzymes and secondary metabolites.</title>
        <authorList>
            <person name="Sorensen T."/>
        </authorList>
    </citation>
    <scope>NUCLEOTIDE SEQUENCE [LARGE SCALE GENOMIC DNA]</scope>
    <source>
        <strain evidence="2 3">CBS 117206</strain>
    </source>
</reference>
<protein>
    <submittedName>
        <fullName evidence="2">Uncharacterized protein</fullName>
    </submittedName>
</protein>
<feature type="compositionally biased region" description="Polar residues" evidence="1">
    <location>
        <begin position="41"/>
        <end position="65"/>
    </location>
</feature>
<dbReference type="AlphaFoldDB" id="A0AAW0Q4X2"/>
<comment type="caution">
    <text evidence="2">The sequence shown here is derived from an EMBL/GenBank/DDBJ whole genome shotgun (WGS) entry which is preliminary data.</text>
</comment>
<evidence type="ECO:0000313" key="3">
    <source>
        <dbReference type="Proteomes" id="UP001392437"/>
    </source>
</evidence>
<sequence length="207" mass="23111">MGRPPADRANKRRKPSTDNDTPSGEGTDGSIGANKHKQSHAAENNQTELVSRSVEQAMQANESRNSSSSIGDIPGSDQGRSLSTSSAASTWEESVPRNPQSPTESSTQDDTCGCLPTFSFDQLLPDFNDVEFPFIDTFNNDQLGGINAALDLDFQQPPIPFWTPDHQFNARDRRSYRCRYRIYQILTLAVRRRHHYQHQTLGSLEPT</sequence>
<dbReference type="EMBL" id="JAQQWP010000012">
    <property type="protein sequence ID" value="KAK8092859.1"/>
    <property type="molecule type" value="Genomic_DNA"/>
</dbReference>
<feature type="region of interest" description="Disordered" evidence="1">
    <location>
        <begin position="1"/>
        <end position="112"/>
    </location>
</feature>
<feature type="compositionally biased region" description="Low complexity" evidence="1">
    <location>
        <begin position="66"/>
        <end position="93"/>
    </location>
</feature>
<keyword evidence="3" id="KW-1185">Reference proteome</keyword>
<proteinExistence type="predicted"/>
<name>A0AAW0Q4X2_9PEZI</name>
<dbReference type="Proteomes" id="UP001392437">
    <property type="component" value="Unassembled WGS sequence"/>
</dbReference>